<dbReference type="KEGG" id="stri:C7M71_022935"/>
<keyword evidence="3" id="KW-1185">Reference proteome</keyword>
<evidence type="ECO:0000313" key="3">
    <source>
        <dbReference type="Proteomes" id="UP000249340"/>
    </source>
</evidence>
<dbReference type="EMBL" id="CP031264">
    <property type="protein sequence ID" value="AXI81603.1"/>
    <property type="molecule type" value="Genomic_DNA"/>
</dbReference>
<dbReference type="Proteomes" id="UP000249340">
    <property type="component" value="Chromosome"/>
</dbReference>
<evidence type="ECO:0000256" key="1">
    <source>
        <dbReference type="SAM" id="MobiDB-lite"/>
    </source>
</evidence>
<protein>
    <recommendedName>
        <fullName evidence="4">EcsC family protein</fullName>
    </recommendedName>
</protein>
<evidence type="ECO:0008006" key="4">
    <source>
        <dbReference type="Google" id="ProtNLM"/>
    </source>
</evidence>
<sequence length="255" mass="27008">MEHWDGTAEAEPSHRRERGRQRLASLAGVLARGVGRGGRTAAHGTRLGIRALSDRLLDAAPRIPVRDLATLRAQHPGVTDPEELADRLTAGAVKASGAVGAGVGAAAMMPTPPAMPMEVAAETLAVAAIEIKLIAELHEVYGRRAPGGITDRAGAYVQAWTNRRGIDLTTRPMGMAALRLSGGLKQQLRRRLTRSTLRKVPTLTPLLIGAGIGATINSRDTRRLAHQIRADLRKSHPIDPGYWTRGGPPGASAQG</sequence>
<name>A0A345T6J8_9ACTN</name>
<reference evidence="3" key="1">
    <citation type="submission" date="2018-07" db="EMBL/GenBank/DDBJ databases">
        <title>Streptacidiphilus bronchialis DSM 106435 chromosome.</title>
        <authorList>
            <person name="Batra D."/>
            <person name="Gulvik C.A."/>
        </authorList>
    </citation>
    <scope>NUCLEOTIDE SEQUENCE [LARGE SCALE GENOMIC DNA]</scope>
    <source>
        <strain evidence="3">DSM 106435</strain>
    </source>
</reference>
<accession>A0A345T6J8</accession>
<proteinExistence type="predicted"/>
<feature type="region of interest" description="Disordered" evidence="1">
    <location>
        <begin position="236"/>
        <end position="255"/>
    </location>
</feature>
<dbReference type="AlphaFoldDB" id="A0A345T6J8"/>
<gene>
    <name evidence="2" type="ORF">C7M71_022935</name>
</gene>
<dbReference type="RefSeq" id="WP_111493965.1">
    <property type="nucleotide sequence ID" value="NZ_CP031264.1"/>
</dbReference>
<dbReference type="OrthoDB" id="5195644at2"/>
<evidence type="ECO:0000313" key="2">
    <source>
        <dbReference type="EMBL" id="AXI81603.1"/>
    </source>
</evidence>
<organism evidence="2 3">
    <name type="scientific">Peterkaempfera bronchialis</name>
    <dbReference type="NCBI Taxonomy" id="2126346"/>
    <lineage>
        <taxon>Bacteria</taxon>
        <taxon>Bacillati</taxon>
        <taxon>Actinomycetota</taxon>
        <taxon>Actinomycetes</taxon>
        <taxon>Kitasatosporales</taxon>
        <taxon>Streptomycetaceae</taxon>
        <taxon>Peterkaempfera</taxon>
    </lineage>
</organism>